<organism evidence="2">
    <name type="scientific">marine sediment metagenome</name>
    <dbReference type="NCBI Taxonomy" id="412755"/>
    <lineage>
        <taxon>unclassified sequences</taxon>
        <taxon>metagenomes</taxon>
        <taxon>ecological metagenomes</taxon>
    </lineage>
</organism>
<proteinExistence type="predicted"/>
<sequence>MNNIDDFNRMIAELSERKDDAIKRAEYDEAAKIRDMLD</sequence>
<feature type="domain" description="UVR" evidence="1">
    <location>
        <begin position="8"/>
        <end position="38"/>
    </location>
</feature>
<dbReference type="PROSITE" id="PS50151">
    <property type="entry name" value="UVR"/>
    <property type="match status" value="1"/>
</dbReference>
<protein>
    <recommendedName>
        <fullName evidence="1">UVR domain-containing protein</fullName>
    </recommendedName>
</protein>
<name>A0A0F8XLQ5_9ZZZZ</name>
<dbReference type="EMBL" id="LAZR01058387">
    <property type="protein sequence ID" value="KKK70002.1"/>
    <property type="molecule type" value="Genomic_DNA"/>
</dbReference>
<dbReference type="InterPro" id="IPR001943">
    <property type="entry name" value="UVR_dom"/>
</dbReference>
<feature type="non-terminal residue" evidence="2">
    <location>
        <position position="38"/>
    </location>
</feature>
<evidence type="ECO:0000313" key="2">
    <source>
        <dbReference type="EMBL" id="KKK70002.1"/>
    </source>
</evidence>
<dbReference type="Gene3D" id="4.10.860.10">
    <property type="entry name" value="UVR domain"/>
    <property type="match status" value="1"/>
</dbReference>
<dbReference type="AlphaFoldDB" id="A0A0F8XLQ5"/>
<gene>
    <name evidence="2" type="ORF">LCGC14_2928400</name>
</gene>
<evidence type="ECO:0000259" key="1">
    <source>
        <dbReference type="PROSITE" id="PS50151"/>
    </source>
</evidence>
<accession>A0A0F8XLQ5</accession>
<dbReference type="Pfam" id="PF02151">
    <property type="entry name" value="UVR"/>
    <property type="match status" value="1"/>
</dbReference>
<comment type="caution">
    <text evidence="2">The sequence shown here is derived from an EMBL/GenBank/DDBJ whole genome shotgun (WGS) entry which is preliminary data.</text>
</comment>
<reference evidence="2" key="1">
    <citation type="journal article" date="2015" name="Nature">
        <title>Complex archaea that bridge the gap between prokaryotes and eukaryotes.</title>
        <authorList>
            <person name="Spang A."/>
            <person name="Saw J.H."/>
            <person name="Jorgensen S.L."/>
            <person name="Zaremba-Niedzwiedzka K."/>
            <person name="Martijn J."/>
            <person name="Lind A.E."/>
            <person name="van Eijk R."/>
            <person name="Schleper C."/>
            <person name="Guy L."/>
            <person name="Ettema T.J."/>
        </authorList>
    </citation>
    <scope>NUCLEOTIDE SEQUENCE</scope>
</reference>